<dbReference type="Proteomes" id="UP000005239">
    <property type="component" value="Unassembled WGS sequence"/>
</dbReference>
<evidence type="ECO:0000313" key="2">
    <source>
        <dbReference type="EnsemblMetazoa" id="PPA24756.1"/>
    </source>
</evidence>
<evidence type="ECO:0000256" key="1">
    <source>
        <dbReference type="SAM" id="MobiDB-lite"/>
    </source>
</evidence>
<sequence>MAESARGDKYGLVVTCRPEGHGSRIALAGSHGGEPSGFLVDFAPPMGEWVLVDGRGVVRRTPNQAPITETILHPNGLITIRTYLVRFDTSCPYAYSPHVGRVLVPAVYNFRKAYTYKANVTCYVNAQEFNALLQQHNTCWKLNDECAEINQVHEINELNNVETLMQQAGYATLDNPIDLKPKILDDKDIVAAPGSEMMEMVRATFPISHRTAHNTTKTGLLQKVNGFSGAPAPAAAAATGFGFGGGSGGANAGGAGGSSGFGAGSGFGAEGGAAAPTKFVEDPKQWAGGSQFGGGNGGGGSGFGGGAAAAAVKPTYDPTSFSDEKPSFKGGEQQERFGAGGGSNSSGLKGDNIMSAARKDCAAAGGGSTANNQYHNVVPIDPYEFRGGPQYYVRDKPEKKPAPPPIEEAYKYLGVVVNVQDKFVVVYTREGGNIFVPKKLEDDRTPNPVYNENKFALLACNYVSLNVRQNLSKKFGDYAYEIATVRMAAKHEIDKVFPRIDWAVAAPTGARPIPSIKMCNAKLVFNKPPQLNIQDGMRIRGTRPNEAVVFHHFVGEVIVERNAYCEIRKHDSEFHATVELASGGWRVTQFVYDYQELTLNGYMSKIGHGKWQAVRDQNLPRLAMQKEKNLTTKNSAPAPNAAVKGSLGWHIPTIRDPEQEREDVRNGRRGGDLGVENPEAYEGVLLITPSVLAGKVEFNRKMELAKPDENTKKVQEIRCGFTQLSNDESATYSMPPAVTTMPMKMKNEWMGTEGGWTDRSVSRAGGKDKRAILQEEAERGAKRTDANLECYLDEYQLDSKGQKHQAGWEQEASRGMVVGVKGDSFVVWMKEKNRVISVRSEELYVCAWLDIKYAWNEERKLINLSHMEVALDEPQDATPSYDDVNQRLTVRCVVDFIASESECSLSSPVLGMVEVHEQEVHEKIWYDDLFMKKLEVTAEFRMEELANEEMTGQWVLVDFHKVIGPIEGSE</sequence>
<reference evidence="2" key="2">
    <citation type="submission" date="2022-06" db="UniProtKB">
        <authorList>
            <consortium name="EnsemblMetazoa"/>
        </authorList>
    </citation>
    <scope>IDENTIFICATION</scope>
    <source>
        <strain evidence="2">PS312</strain>
    </source>
</reference>
<evidence type="ECO:0000313" key="3">
    <source>
        <dbReference type="Proteomes" id="UP000005239"/>
    </source>
</evidence>
<organism evidence="2 3">
    <name type="scientific">Pristionchus pacificus</name>
    <name type="common">Parasitic nematode worm</name>
    <dbReference type="NCBI Taxonomy" id="54126"/>
    <lineage>
        <taxon>Eukaryota</taxon>
        <taxon>Metazoa</taxon>
        <taxon>Ecdysozoa</taxon>
        <taxon>Nematoda</taxon>
        <taxon>Chromadorea</taxon>
        <taxon>Rhabditida</taxon>
        <taxon>Rhabditina</taxon>
        <taxon>Diplogasteromorpha</taxon>
        <taxon>Diplogasteroidea</taxon>
        <taxon>Neodiplogasteridae</taxon>
        <taxon>Pristionchus</taxon>
    </lineage>
</organism>
<feature type="compositionally biased region" description="Basic and acidic residues" evidence="1">
    <location>
        <begin position="322"/>
        <end position="335"/>
    </location>
</feature>
<feature type="region of interest" description="Disordered" evidence="1">
    <location>
        <begin position="315"/>
        <end position="351"/>
    </location>
</feature>
<gene>
    <name evidence="2" type="primary">WBGene00114310</name>
</gene>
<feature type="compositionally biased region" description="Basic and acidic residues" evidence="1">
    <location>
        <begin position="656"/>
        <end position="671"/>
    </location>
</feature>
<reference evidence="3" key="1">
    <citation type="journal article" date="2008" name="Nat. Genet.">
        <title>The Pristionchus pacificus genome provides a unique perspective on nematode lifestyle and parasitism.</title>
        <authorList>
            <person name="Dieterich C."/>
            <person name="Clifton S.W."/>
            <person name="Schuster L.N."/>
            <person name="Chinwalla A."/>
            <person name="Delehaunty K."/>
            <person name="Dinkelacker I."/>
            <person name="Fulton L."/>
            <person name="Fulton R."/>
            <person name="Godfrey J."/>
            <person name="Minx P."/>
            <person name="Mitreva M."/>
            <person name="Roeseler W."/>
            <person name="Tian H."/>
            <person name="Witte H."/>
            <person name="Yang S.P."/>
            <person name="Wilson R.K."/>
            <person name="Sommer R.J."/>
        </authorList>
    </citation>
    <scope>NUCLEOTIDE SEQUENCE [LARGE SCALE GENOMIC DNA]</scope>
    <source>
        <strain evidence="3">PS312</strain>
    </source>
</reference>
<keyword evidence="3" id="KW-1185">Reference proteome</keyword>
<accession>A0A8R1YIF0</accession>
<dbReference type="AlphaFoldDB" id="A0A2A6BQ05"/>
<accession>A0A2A6BQ05</accession>
<proteinExistence type="predicted"/>
<feature type="region of interest" description="Disordered" evidence="1">
    <location>
        <begin position="656"/>
        <end position="675"/>
    </location>
</feature>
<dbReference type="PANTHER" id="PTHR31535">
    <property type="match status" value="1"/>
</dbReference>
<protein>
    <submittedName>
        <fullName evidence="2">Uncharacterized protein</fullName>
    </submittedName>
</protein>
<dbReference type="EnsemblMetazoa" id="PPA24756.1">
    <property type="protein sequence ID" value="PPA24756.1"/>
    <property type="gene ID" value="WBGene00114310"/>
</dbReference>
<dbReference type="PANTHER" id="PTHR31535:SF3">
    <property type="entry name" value="REGULATORY PROTEIN ZESTE"/>
    <property type="match status" value="1"/>
</dbReference>
<name>A0A2A6BQ05_PRIPA</name>